<feature type="domain" description="Tetrapyrrole biosynthesis uroporphyrinogen III synthase" evidence="8">
    <location>
        <begin position="268"/>
        <end position="498"/>
    </location>
</feature>
<evidence type="ECO:0000256" key="3">
    <source>
        <dbReference type="ARBA" id="ARBA00022679"/>
    </source>
</evidence>
<evidence type="ECO:0000256" key="2">
    <source>
        <dbReference type="ARBA" id="ARBA00022603"/>
    </source>
</evidence>
<keyword evidence="10" id="KW-1185">Reference proteome</keyword>
<dbReference type="Pfam" id="PF02602">
    <property type="entry name" value="HEM4"/>
    <property type="match status" value="1"/>
</dbReference>
<dbReference type="InterPro" id="IPR014777">
    <property type="entry name" value="4pyrrole_Mease_sub1"/>
</dbReference>
<dbReference type="STRING" id="477974.Daud_1346"/>
<dbReference type="InterPro" id="IPR050161">
    <property type="entry name" value="Siro_Cobalamin_biosynth"/>
</dbReference>
<dbReference type="OrthoDB" id="9815856at2"/>
<dbReference type="GO" id="GO:0032259">
    <property type="term" value="P:methylation"/>
    <property type="evidence" value="ECO:0007669"/>
    <property type="project" value="UniProtKB-KW"/>
</dbReference>
<dbReference type="AlphaFoldDB" id="B1I4L7"/>
<dbReference type="InterPro" id="IPR003043">
    <property type="entry name" value="Uropor_MeTrfase_CS"/>
</dbReference>
<dbReference type="InterPro" id="IPR035996">
    <property type="entry name" value="4pyrrol_Methylase_sf"/>
</dbReference>
<keyword evidence="2 6" id="KW-0489">Methyltransferase</keyword>
<dbReference type="eggNOG" id="COG1587">
    <property type="taxonomic scope" value="Bacteria"/>
</dbReference>
<dbReference type="Gene3D" id="3.30.950.10">
    <property type="entry name" value="Methyltransferase, Cobalt-precorrin-4 Transmethylase, Domain 2"/>
    <property type="match status" value="1"/>
</dbReference>
<evidence type="ECO:0000259" key="8">
    <source>
        <dbReference type="Pfam" id="PF02602"/>
    </source>
</evidence>
<dbReference type="Gene3D" id="3.40.1010.10">
    <property type="entry name" value="Cobalt-precorrin-4 Transmethylase, Domain 1"/>
    <property type="match status" value="1"/>
</dbReference>
<dbReference type="PANTHER" id="PTHR45790">
    <property type="entry name" value="SIROHEME SYNTHASE-RELATED"/>
    <property type="match status" value="1"/>
</dbReference>
<reference evidence="10" key="1">
    <citation type="submission" date="2007-10" db="EMBL/GenBank/DDBJ databases">
        <title>Complete sequence of chromosome of Desulforudis audaxviator MP104C.</title>
        <authorList>
            <person name="Copeland A."/>
            <person name="Lucas S."/>
            <person name="Lapidus A."/>
            <person name="Barry K."/>
            <person name="Glavina del Rio T."/>
            <person name="Dalin E."/>
            <person name="Tice H."/>
            <person name="Bruce D."/>
            <person name="Pitluck S."/>
            <person name="Lowry S.R."/>
            <person name="Larimer F."/>
            <person name="Land M.L."/>
            <person name="Hauser L."/>
            <person name="Kyrpides N."/>
            <person name="Ivanova N.N."/>
            <person name="Richardson P."/>
        </authorList>
    </citation>
    <scope>NUCLEOTIDE SEQUENCE [LARGE SCALE GENOMIC DNA]</scope>
    <source>
        <strain evidence="10">MP104C</strain>
    </source>
</reference>
<evidence type="ECO:0000256" key="6">
    <source>
        <dbReference type="RuleBase" id="RU003960"/>
    </source>
</evidence>
<keyword evidence="4" id="KW-0949">S-adenosyl-L-methionine</keyword>
<dbReference type="NCBIfam" id="TIGR01469">
    <property type="entry name" value="cobA_cysG_Cterm"/>
    <property type="match status" value="1"/>
</dbReference>
<comment type="similarity">
    <text evidence="6">Belongs to the precorrin methyltransferase family.</text>
</comment>
<dbReference type="FunFam" id="3.40.1010.10:FF:000001">
    <property type="entry name" value="Siroheme synthase"/>
    <property type="match status" value="1"/>
</dbReference>
<dbReference type="GO" id="GO:0004852">
    <property type="term" value="F:uroporphyrinogen-III synthase activity"/>
    <property type="evidence" value="ECO:0007669"/>
    <property type="project" value="InterPro"/>
</dbReference>
<name>B1I4L7_DESAP</name>
<dbReference type="Pfam" id="PF00590">
    <property type="entry name" value="TP_methylase"/>
    <property type="match status" value="1"/>
</dbReference>
<dbReference type="EC" id="2.1.1.107" evidence="1"/>
<dbReference type="PROSITE" id="PS00840">
    <property type="entry name" value="SUMT_2"/>
    <property type="match status" value="1"/>
</dbReference>
<dbReference type="NCBIfam" id="NF004790">
    <property type="entry name" value="PRK06136.1"/>
    <property type="match status" value="1"/>
</dbReference>
<reference evidence="9 10" key="2">
    <citation type="journal article" date="2008" name="Science">
        <title>Environmental genomics reveals a single-species ecosystem deep within Earth.</title>
        <authorList>
            <person name="Chivian D."/>
            <person name="Brodie E.L."/>
            <person name="Alm E.J."/>
            <person name="Culley D.E."/>
            <person name="Dehal P.S."/>
            <person name="Desantis T.Z."/>
            <person name="Gihring T.M."/>
            <person name="Lapidus A."/>
            <person name="Lin L.H."/>
            <person name="Lowry S.R."/>
            <person name="Moser D.P."/>
            <person name="Richardson P.M."/>
            <person name="Southam G."/>
            <person name="Wanger G."/>
            <person name="Pratt L.M."/>
            <person name="Andersen G.L."/>
            <person name="Hazen T.C."/>
            <person name="Brockman F.J."/>
            <person name="Arkin A.P."/>
            <person name="Onstott T.C."/>
        </authorList>
    </citation>
    <scope>NUCLEOTIDE SEQUENCE [LARGE SCALE GENOMIC DNA]</scope>
    <source>
        <strain evidence="9 10">MP104C</strain>
    </source>
</reference>
<proteinExistence type="inferred from homology"/>
<sequence length="511" mass="54543">MPRGIVYLVGAGPGDAGLLTLKGLVCIQEADVVVYDRLVNSRILMHARPEAELVFAGKSPEGHTLTQDAINGLLAARAGEGLTVARLKGGDPFVFGRGGEEAEYLAERGIPFEVVPGVTSAVAAPAYAGIPLTHRDFTASVAVITGNEDPTKDETAIAWDKLSTGAGTIVFLMGMANLPDIVARLVRHGRAGSTPVAVIRWGTLPEQETVEGTLDDIVERVRAAGLKNPAVIVVGEVCRMRPHLRWFEQKPLFGRRILVTRSREQASALSERIARLGGEALEFPTIAIRPPDDYGPLDLAISEIDTYQWIVFTSVNGVDYFFNRFRELERDIRELGPARLCAIGPRTRDALVGRGLKVAYIPEEYRAERIADGMGALLAPGERVLLPRADIAPSDLAEALTRAGAAVSDVTAYRTVAVGGNAAPVRRLLAEGRVHAVTFTSSSTVRNFVGALGAEDLPSLLARSAVICIGPVTAQTARELGLKVAAVAREYTIDGLVQAVREYFGGSEGVA</sequence>
<dbReference type="Proteomes" id="UP000008544">
    <property type="component" value="Chromosome"/>
</dbReference>
<evidence type="ECO:0000256" key="1">
    <source>
        <dbReference type="ARBA" id="ARBA00012162"/>
    </source>
</evidence>
<evidence type="ECO:0000256" key="4">
    <source>
        <dbReference type="ARBA" id="ARBA00022691"/>
    </source>
</evidence>
<dbReference type="InterPro" id="IPR014776">
    <property type="entry name" value="4pyrrole_Mease_sub2"/>
</dbReference>
<dbReference type="FunFam" id="3.40.50.10090:FF:000001">
    <property type="entry name" value="Bifunctional uroporphyrinogen-III C-methyltransferase/uroporphyrinogen-III synthase"/>
    <property type="match status" value="1"/>
</dbReference>
<dbReference type="SUPFAM" id="SSF53790">
    <property type="entry name" value="Tetrapyrrole methylase"/>
    <property type="match status" value="1"/>
</dbReference>
<dbReference type="HOGENOM" id="CLU_011276_6_0_9"/>
<dbReference type="InterPro" id="IPR036108">
    <property type="entry name" value="4pyrrol_syn_uPrphyn_synt_sf"/>
</dbReference>
<feature type="domain" description="Tetrapyrrole methylase" evidence="7">
    <location>
        <begin position="6"/>
        <end position="217"/>
    </location>
</feature>
<dbReference type="PROSITE" id="PS00839">
    <property type="entry name" value="SUMT_1"/>
    <property type="match status" value="1"/>
</dbReference>
<evidence type="ECO:0000313" key="10">
    <source>
        <dbReference type="Proteomes" id="UP000008544"/>
    </source>
</evidence>
<gene>
    <name evidence="9" type="ordered locus">Daud_1346</name>
</gene>
<dbReference type="KEGG" id="dau:Daud_1346"/>
<dbReference type="eggNOG" id="COG0007">
    <property type="taxonomic scope" value="Bacteria"/>
</dbReference>
<dbReference type="InterPro" id="IPR003754">
    <property type="entry name" value="4pyrrol_synth_uPrphyn_synth"/>
</dbReference>
<dbReference type="RefSeq" id="WP_012302440.1">
    <property type="nucleotide sequence ID" value="NC_010424.1"/>
</dbReference>
<accession>B1I4L7</accession>
<dbReference type="GO" id="GO:0019354">
    <property type="term" value="P:siroheme biosynthetic process"/>
    <property type="evidence" value="ECO:0007669"/>
    <property type="project" value="InterPro"/>
</dbReference>
<dbReference type="InterPro" id="IPR006366">
    <property type="entry name" value="CobA/CysG_C"/>
</dbReference>
<organism evidence="9 10">
    <name type="scientific">Desulforudis audaxviator (strain MP104C)</name>
    <dbReference type="NCBI Taxonomy" id="477974"/>
    <lineage>
        <taxon>Bacteria</taxon>
        <taxon>Bacillati</taxon>
        <taxon>Bacillota</taxon>
        <taxon>Clostridia</taxon>
        <taxon>Thermoanaerobacterales</taxon>
        <taxon>Candidatus Desulforudaceae</taxon>
        <taxon>Candidatus Desulforudis</taxon>
    </lineage>
</organism>
<dbReference type="Gene3D" id="3.40.50.10090">
    <property type="match status" value="2"/>
</dbReference>
<dbReference type="SUPFAM" id="SSF69618">
    <property type="entry name" value="HemD-like"/>
    <property type="match status" value="1"/>
</dbReference>
<dbReference type="CDD" id="cd11642">
    <property type="entry name" value="SUMT"/>
    <property type="match status" value="1"/>
</dbReference>
<dbReference type="InterPro" id="IPR000878">
    <property type="entry name" value="4pyrrol_Mease"/>
</dbReference>
<keyword evidence="3 6" id="KW-0808">Transferase</keyword>
<keyword evidence="5" id="KW-0627">Porphyrin biosynthesis</keyword>
<evidence type="ECO:0000313" key="9">
    <source>
        <dbReference type="EMBL" id="ACA59855.1"/>
    </source>
</evidence>
<evidence type="ECO:0000259" key="7">
    <source>
        <dbReference type="Pfam" id="PF00590"/>
    </source>
</evidence>
<dbReference type="EMBL" id="CP000860">
    <property type="protein sequence ID" value="ACA59855.1"/>
    <property type="molecule type" value="Genomic_DNA"/>
</dbReference>
<dbReference type="PANTHER" id="PTHR45790:SF3">
    <property type="entry name" value="S-ADENOSYL-L-METHIONINE-DEPENDENT UROPORPHYRINOGEN III METHYLTRANSFERASE, CHLOROPLASTIC"/>
    <property type="match status" value="1"/>
</dbReference>
<dbReference type="CDD" id="cd06578">
    <property type="entry name" value="HemD"/>
    <property type="match status" value="1"/>
</dbReference>
<dbReference type="GO" id="GO:0004851">
    <property type="term" value="F:uroporphyrin-III C-methyltransferase activity"/>
    <property type="evidence" value="ECO:0007669"/>
    <property type="project" value="UniProtKB-EC"/>
</dbReference>
<evidence type="ECO:0000256" key="5">
    <source>
        <dbReference type="ARBA" id="ARBA00023244"/>
    </source>
</evidence>
<protein>
    <recommendedName>
        <fullName evidence="1">uroporphyrinogen-III C-methyltransferase</fullName>
        <ecNumber evidence="1">2.1.1.107</ecNumber>
    </recommendedName>
</protein>
<dbReference type="FunFam" id="3.30.950.10:FF:000001">
    <property type="entry name" value="Siroheme synthase"/>
    <property type="match status" value="1"/>
</dbReference>